<feature type="domain" description="Helicase ATP-binding" evidence="4">
    <location>
        <begin position="98"/>
        <end position="395"/>
    </location>
</feature>
<dbReference type="InterPro" id="IPR014001">
    <property type="entry name" value="Helicase_ATP-bd"/>
</dbReference>
<dbReference type="GO" id="GO:0004386">
    <property type="term" value="F:helicase activity"/>
    <property type="evidence" value="ECO:0007669"/>
    <property type="project" value="UniProtKB-KW"/>
</dbReference>
<dbReference type="Gene3D" id="3.40.50.300">
    <property type="entry name" value="P-loop containing nucleotide triphosphate hydrolases"/>
    <property type="match status" value="2"/>
</dbReference>
<sequence>MFNELGNLHRALSAYIEATYHISNPSLVGLRRSILDQPGTISQRAFIESTPIYQGQKKFADLAIPQKARDFLTHLGTKAGGKLVFDPPYPHQSEALEIIADPVGRCLLATTGTGSGKTETFLLPILMKLANEAATRPEQFAERAVRSIILYPMNALVNDQLGRLRRLLGASSVRDWFTEQAGRPAKFARYTGRSLYPGQRTEDRNKQRLKSLNFYRDLERDAQTDKAVAAQIDQLRSLGRWPAKPADADGENGMTKWLGSGKRWIGPDQKFQRAIERPEDPELLLRHEVQDQPPDLLITNYSMLEYMLLRPIERSIFERTRAFFEANPEERLLFVLDEAHLYRGASGTEVALLIRRLRNRLGLTPDRMQVIATSASFSDGEAAKTFIGGLTGRNEDMIEVLRGKKHARLPSASGDAPLAAALAACRTEQLKDVDPVQRIDALAPLLTFRRDALSADPLVVASSTSKTAEVTVFGVNASLEFLSETLLINPHGCAQTANSYLALTEVKGADGIQVGRSANLPDISIVDGQTLVVRDGLQRAVHAALEGLPVIGRLVNLTGGATTSSDPATEDPKAPIALDDMGSLLFDGEISTAMRSAATDALLELASYAKAEPDGQPLLAARVHALFRGLPGLWACADETCALVPGGIGPGPTGMLYAQSTRECGCRARVFELHTCRDCGVAYFNAFALNPSQPDFLWAEDIGDIDDVDGVVRPVQILLEDPGFDADKYCTSSYLDPFTGRVGSKSPDAREIWLPRPSKDVEPGHFEKCPHCETNGSQIMDHQTKGDEPFQELISVQLLDQPARVEATSPLKGRKSLIFSDGRQAASRLSGKLKNFSLQDSIRPLLLTGLRMLEERFGQPVPLGYAYPAILYACAKFDVNFRLPGAEHEEFARDLRKVHGFMRDDGDYAEFRDLADTLNKTHVKSVRAPLARVLSNRHTGLLPLALAAPEAILTDNQKRRMAALPAPLIGTGTDDEKRQALLDLWLSQSLAAGSVLVEGTPSEWIDSTDGPAIKRTSGRHTALLEKLLTGRWHRAQFGANAKADASWIDFLTTTFAQNHNAKGFFINAAKVRLRPESEVHWRRCGHCTLAQPANLLMGETCVKCGKNTDPLDPRTDTVFRTRKYLYRKLVERLEAEGDQGYVPYPFVAEEHTAQLNDAGQDQAFSRAEWYELRFQDLDVPGPRGERAGAVDVLSCTTTMEVGIDIGSLTAVALRNVPPGRANYQQRAGRAGRRGSSLSTVLTFAGSDSHDQRFFADPQTMVGGPVPDPVLNLDNREIVQRHAFALILSLFQQERIETPPTDGDAQASNIFESLGKLAEFRDPDPKGFTFAGLKIWLASNVALVDAALRDVIPSAAIEGDPDAFFSSVPQKLLASLEAVGAGTREVELVAADPAIAAEEGPAFDFGIEDYGGDADMFDTPADETTAEEAHETGEVNPEAPLKPQNLLDRLFTKAVLPRYAFPTDVVSFTVFDPSSTAYRAEIAYSPQAGLTQALSQYAPGREVWVDGRKFRSMAIYSGFQKDRINAYRAQRLYYECGKCGYAKLEDIDDTHRRGDTEDCPACKKKAGMGPAERWIVPVGFAHPHDEAFELAGDENPLPTRPTRAKLSAPQFEQQHELGKLDRPDGSGFAAWASKQTLMVTNLGVRKPGSAETGFLYCPACGRTEPTGWSEGKLASSKPHPRPYPDHRKQPELCDGRGRALVLGHEFLTDIALFSFKLAPELHVPAGSTAGRIVLTTIAEALSIAAAGLLDVDAADIGGGHRAALNEGGARGSEVEVFLYDTAPGGAGFVRAAARDPAALLKLAVDLLEGCTCSSSCYKCLRSHKNRWDHADLDRHLGATFLRHVLYGERPWVPTEVEDRLLDLLATDLKDKGERIERPQPGELRLPDYGNRSLIISHPLIREKPGSMRAHARGRGASDRYLDQLLVDRALPAAIIQALDATSTSINDDLPFALSETGVPVYRSLASLAGSGGDLPFTAEFADIQGALENSFIVQLDVETMENTKLGEARPFSRGTWHLFTRASAPGKAPMLVRRTDGKSFQASSSSVTFGLVGASMKDSGMERYRIVYGSLRPTARAEQINAEALEFLGAFHKVLGV</sequence>
<dbReference type="SMART" id="SM00487">
    <property type="entry name" value="DEXDc"/>
    <property type="match status" value="1"/>
</dbReference>
<dbReference type="Pfam" id="PF00270">
    <property type="entry name" value="DEAD"/>
    <property type="match status" value="1"/>
</dbReference>
<dbReference type="RefSeq" id="WP_196276023.1">
    <property type="nucleotide sequence ID" value="NZ_JADQDC010000007.1"/>
</dbReference>
<dbReference type="Proteomes" id="UP000600799">
    <property type="component" value="Unassembled WGS sequence"/>
</dbReference>
<dbReference type="InterPro" id="IPR011545">
    <property type="entry name" value="DEAD/DEAH_box_helicase_dom"/>
</dbReference>
<dbReference type="PANTHER" id="PTHR47957:SF3">
    <property type="entry name" value="ATP-DEPENDENT HELICASE HRQ1"/>
    <property type="match status" value="1"/>
</dbReference>
<keyword evidence="2" id="KW-0067">ATP-binding</keyword>
<dbReference type="Pfam" id="PF00271">
    <property type="entry name" value="Helicase_C"/>
    <property type="match status" value="1"/>
</dbReference>
<dbReference type="EMBL" id="JADQDC010000007">
    <property type="protein sequence ID" value="MBF9151706.1"/>
    <property type="molecule type" value="Genomic_DNA"/>
</dbReference>
<gene>
    <name evidence="6" type="ORF">I2488_11890</name>
</gene>
<keyword evidence="6" id="KW-0347">Helicase</keyword>
<reference evidence="6 7" key="1">
    <citation type="submission" date="2020-11" db="EMBL/GenBank/DDBJ databases">
        <title>The genome sequence of Novosphingobium sp. 1Y9A.</title>
        <authorList>
            <person name="Liu Y."/>
        </authorList>
    </citation>
    <scope>NUCLEOTIDE SEQUENCE [LARGE SCALE GENOMIC DNA]</scope>
    <source>
        <strain evidence="6 7">1Y9A</strain>
    </source>
</reference>
<dbReference type="SUPFAM" id="SSF52540">
    <property type="entry name" value="P-loop containing nucleoside triphosphate hydrolases"/>
    <property type="match status" value="2"/>
</dbReference>
<evidence type="ECO:0000313" key="7">
    <source>
        <dbReference type="Proteomes" id="UP000600799"/>
    </source>
</evidence>
<dbReference type="PANTHER" id="PTHR47957">
    <property type="entry name" value="ATP-DEPENDENT HELICASE HRQ1"/>
    <property type="match status" value="1"/>
</dbReference>
<accession>A0ABS0HHL5</accession>
<name>A0ABS0HHL5_9SPHN</name>
<evidence type="ECO:0000259" key="5">
    <source>
        <dbReference type="PROSITE" id="PS51194"/>
    </source>
</evidence>
<feature type="domain" description="Helicase C-terminal" evidence="5">
    <location>
        <begin position="1096"/>
        <end position="1276"/>
    </location>
</feature>
<keyword evidence="7" id="KW-1185">Reference proteome</keyword>
<evidence type="ECO:0000256" key="2">
    <source>
        <dbReference type="ARBA" id="ARBA00022840"/>
    </source>
</evidence>
<dbReference type="PROSITE" id="PS51194">
    <property type="entry name" value="HELICASE_CTER"/>
    <property type="match status" value="1"/>
</dbReference>
<keyword evidence="1" id="KW-0547">Nucleotide-binding</keyword>
<dbReference type="InterPro" id="IPR018973">
    <property type="entry name" value="MZB"/>
</dbReference>
<proteinExistence type="predicted"/>
<dbReference type="InterPro" id="IPR027417">
    <property type="entry name" value="P-loop_NTPase"/>
</dbReference>
<keyword evidence="6" id="KW-0378">Hydrolase</keyword>
<dbReference type="Pfam" id="PF09369">
    <property type="entry name" value="MZB"/>
    <property type="match status" value="1"/>
</dbReference>
<comment type="caution">
    <text evidence="6">The sequence shown here is derived from an EMBL/GenBank/DDBJ whole genome shotgun (WGS) entry which is preliminary data.</text>
</comment>
<dbReference type="SMART" id="SM00490">
    <property type="entry name" value="HELICc"/>
    <property type="match status" value="1"/>
</dbReference>
<evidence type="ECO:0000313" key="6">
    <source>
        <dbReference type="EMBL" id="MBF9151706.1"/>
    </source>
</evidence>
<feature type="region of interest" description="Disordered" evidence="3">
    <location>
        <begin position="1666"/>
        <end position="1690"/>
    </location>
</feature>
<evidence type="ECO:0000259" key="4">
    <source>
        <dbReference type="PROSITE" id="PS51192"/>
    </source>
</evidence>
<organism evidence="6 7">
    <name type="scientific">Novosphingobium jiangmenense</name>
    <dbReference type="NCBI Taxonomy" id="2791981"/>
    <lineage>
        <taxon>Bacteria</taxon>
        <taxon>Pseudomonadati</taxon>
        <taxon>Pseudomonadota</taxon>
        <taxon>Alphaproteobacteria</taxon>
        <taxon>Sphingomonadales</taxon>
        <taxon>Sphingomonadaceae</taxon>
        <taxon>Novosphingobium</taxon>
    </lineage>
</organism>
<feature type="compositionally biased region" description="Basic and acidic residues" evidence="3">
    <location>
        <begin position="1681"/>
        <end position="1690"/>
    </location>
</feature>
<protein>
    <submittedName>
        <fullName evidence="6">DEAD/DEAH box helicase</fullName>
    </submittedName>
</protein>
<evidence type="ECO:0000256" key="1">
    <source>
        <dbReference type="ARBA" id="ARBA00022741"/>
    </source>
</evidence>
<evidence type="ECO:0000256" key="3">
    <source>
        <dbReference type="SAM" id="MobiDB-lite"/>
    </source>
</evidence>
<dbReference type="InterPro" id="IPR001650">
    <property type="entry name" value="Helicase_C-like"/>
</dbReference>
<dbReference type="PROSITE" id="PS51192">
    <property type="entry name" value="HELICASE_ATP_BIND_1"/>
    <property type="match status" value="1"/>
</dbReference>